<accession>A0ABT0PM00</accession>
<keyword evidence="2" id="KW-1185">Reference proteome</keyword>
<sequence>MKTTKELRSLAQRIRGHWETGNPITLPAHEIEEIVYFAVNHYWQHRFDIGQIIISINLFTERKNTVQPKILAGLISS</sequence>
<dbReference type="Proteomes" id="UP001203338">
    <property type="component" value="Unassembled WGS sequence"/>
</dbReference>
<evidence type="ECO:0000313" key="1">
    <source>
        <dbReference type="EMBL" id="MCL6272363.1"/>
    </source>
</evidence>
<reference evidence="1 2" key="1">
    <citation type="submission" date="2022-05" db="EMBL/GenBank/DDBJ databases">
        <authorList>
            <person name="Park J.-S."/>
        </authorList>
    </citation>
    <scope>NUCLEOTIDE SEQUENCE [LARGE SCALE GENOMIC DNA]</scope>
    <source>
        <strain evidence="1 2">2012CJ34-2</strain>
    </source>
</reference>
<feature type="non-terminal residue" evidence="1">
    <location>
        <position position="77"/>
    </location>
</feature>
<proteinExistence type="predicted"/>
<protein>
    <submittedName>
        <fullName evidence="1">Uncharacterized protein</fullName>
    </submittedName>
</protein>
<name>A0ABT0PM00_9GAMM</name>
<dbReference type="EMBL" id="JAMFLX010000179">
    <property type="protein sequence ID" value="MCL6272363.1"/>
    <property type="molecule type" value="Genomic_DNA"/>
</dbReference>
<evidence type="ECO:0000313" key="2">
    <source>
        <dbReference type="Proteomes" id="UP001203338"/>
    </source>
</evidence>
<comment type="caution">
    <text evidence="1">The sequence shown here is derived from an EMBL/GenBank/DDBJ whole genome shotgun (WGS) entry which is preliminary data.</text>
</comment>
<gene>
    <name evidence="1" type="ORF">M3P05_20835</name>
</gene>
<organism evidence="1 2">
    <name type="scientific">Parendozoicomonas callyspongiae</name>
    <dbReference type="NCBI Taxonomy" id="2942213"/>
    <lineage>
        <taxon>Bacteria</taxon>
        <taxon>Pseudomonadati</taxon>
        <taxon>Pseudomonadota</taxon>
        <taxon>Gammaproteobacteria</taxon>
        <taxon>Oceanospirillales</taxon>
        <taxon>Endozoicomonadaceae</taxon>
        <taxon>Parendozoicomonas</taxon>
    </lineage>
</organism>
<dbReference type="RefSeq" id="WP_249702074.1">
    <property type="nucleotide sequence ID" value="NZ_JAMFLX010000179.1"/>
</dbReference>